<dbReference type="Ensembl" id="ENSELUT00000099562.1">
    <property type="protein sequence ID" value="ENSELUP00000081606.1"/>
    <property type="gene ID" value="ENSELUG00000004988.3"/>
</dbReference>
<evidence type="ECO:0000256" key="13">
    <source>
        <dbReference type="RuleBase" id="RU362096"/>
    </source>
</evidence>
<evidence type="ECO:0000256" key="6">
    <source>
        <dbReference type="ARBA" id="ARBA00022840"/>
    </source>
</evidence>
<dbReference type="GeneTree" id="ENSGT00940000157092"/>
<dbReference type="InterPro" id="IPR041155">
    <property type="entry name" value="FERM_F1"/>
</dbReference>
<dbReference type="AlphaFoldDB" id="A0AAY5JYS6"/>
<dbReference type="GO" id="GO:0035556">
    <property type="term" value="P:intracellular signal transduction"/>
    <property type="evidence" value="ECO:0007669"/>
    <property type="project" value="InterPro"/>
</dbReference>
<dbReference type="InterPro" id="IPR000299">
    <property type="entry name" value="FERM_domain"/>
</dbReference>
<dbReference type="Pfam" id="PF21990">
    <property type="entry name" value="SH2_1"/>
    <property type="match status" value="1"/>
</dbReference>
<dbReference type="SMART" id="SM00219">
    <property type="entry name" value="TyrKc"/>
    <property type="match status" value="1"/>
</dbReference>
<dbReference type="InterPro" id="IPR041046">
    <property type="entry name" value="FERM_F2"/>
</dbReference>
<dbReference type="InterPro" id="IPR019749">
    <property type="entry name" value="Band_41_domain"/>
</dbReference>
<dbReference type="InterPro" id="IPR001245">
    <property type="entry name" value="Ser-Thr/Tyr_kinase_cat_dom"/>
</dbReference>
<dbReference type="SUPFAM" id="SSF55550">
    <property type="entry name" value="SH2 domain"/>
    <property type="match status" value="1"/>
</dbReference>
<dbReference type="Gene3D" id="3.30.200.20">
    <property type="entry name" value="Phosphorylase Kinase, domain 1"/>
    <property type="match status" value="2"/>
</dbReference>
<feature type="domain" description="Protein kinase" evidence="14">
    <location>
        <begin position="951"/>
        <end position="1229"/>
    </location>
</feature>
<dbReference type="GO" id="GO:0060397">
    <property type="term" value="P:growth hormone receptor signaling pathway via JAK-STAT"/>
    <property type="evidence" value="ECO:0007669"/>
    <property type="project" value="TreeGrafter"/>
</dbReference>
<dbReference type="Pfam" id="PF07714">
    <property type="entry name" value="PK_Tyr_Ser-Thr"/>
    <property type="match status" value="2"/>
</dbReference>
<dbReference type="FunFam" id="1.10.510.10:FF:000114">
    <property type="entry name" value="Tyrosine-protein kinase JAK2"/>
    <property type="match status" value="1"/>
</dbReference>
<dbReference type="InterPro" id="IPR000980">
    <property type="entry name" value="SH2"/>
</dbReference>
<keyword evidence="1" id="KW-0597">Phosphoprotein</keyword>
<dbReference type="InterPro" id="IPR041381">
    <property type="entry name" value="JAK1-3/TYK2_PHL_dom"/>
</dbReference>
<evidence type="ECO:0000256" key="3">
    <source>
        <dbReference type="ARBA" id="ARBA00022737"/>
    </source>
</evidence>
<dbReference type="InterPro" id="IPR008266">
    <property type="entry name" value="Tyr_kinase_AS"/>
</dbReference>
<feature type="binding site" evidence="11 12">
    <location>
        <position position="984"/>
    </location>
    <ligand>
        <name>ATP</name>
        <dbReference type="ChEBI" id="CHEBI:30616"/>
    </ligand>
</feature>
<organism evidence="16 17">
    <name type="scientific">Esox lucius</name>
    <name type="common">Northern pike</name>
    <dbReference type="NCBI Taxonomy" id="8010"/>
    <lineage>
        <taxon>Eukaryota</taxon>
        <taxon>Metazoa</taxon>
        <taxon>Chordata</taxon>
        <taxon>Craniata</taxon>
        <taxon>Vertebrata</taxon>
        <taxon>Euteleostomi</taxon>
        <taxon>Actinopterygii</taxon>
        <taxon>Neopterygii</taxon>
        <taxon>Teleostei</taxon>
        <taxon>Protacanthopterygii</taxon>
        <taxon>Esociformes</taxon>
        <taxon>Esocidae</taxon>
        <taxon>Esox</taxon>
    </lineage>
</organism>
<dbReference type="SMART" id="SM00295">
    <property type="entry name" value="B41"/>
    <property type="match status" value="1"/>
</dbReference>
<feature type="active site" description="Proton acceptor" evidence="10">
    <location>
        <position position="1079"/>
    </location>
</feature>
<dbReference type="InterPro" id="IPR036860">
    <property type="entry name" value="SH2_dom_sf"/>
</dbReference>
<feature type="binding site" evidence="11">
    <location>
        <begin position="957"/>
        <end position="965"/>
    </location>
    <ligand>
        <name>ATP</name>
        <dbReference type="ChEBI" id="CHEBI:30616"/>
    </ligand>
</feature>
<evidence type="ECO:0000256" key="5">
    <source>
        <dbReference type="ARBA" id="ARBA00022777"/>
    </source>
</evidence>
<keyword evidence="4 11" id="KW-0547">Nucleotide-binding</keyword>
<evidence type="ECO:0000259" key="14">
    <source>
        <dbReference type="PROSITE" id="PS50011"/>
    </source>
</evidence>
<evidence type="ECO:0000256" key="10">
    <source>
        <dbReference type="PIRSR" id="PIRSR000636-1"/>
    </source>
</evidence>
<evidence type="ECO:0000256" key="8">
    <source>
        <dbReference type="ARBA" id="ARBA00023137"/>
    </source>
</evidence>
<dbReference type="InterPro" id="IPR051286">
    <property type="entry name" value="JAK"/>
</dbReference>
<reference evidence="16" key="3">
    <citation type="submission" date="2025-09" db="UniProtKB">
        <authorList>
            <consortium name="Ensembl"/>
        </authorList>
    </citation>
    <scope>IDENTIFICATION</scope>
</reference>
<keyword evidence="17" id="KW-1185">Reference proteome</keyword>
<dbReference type="GO" id="GO:0005829">
    <property type="term" value="C:cytosol"/>
    <property type="evidence" value="ECO:0007669"/>
    <property type="project" value="TreeGrafter"/>
</dbReference>
<evidence type="ECO:0000256" key="9">
    <source>
        <dbReference type="ARBA" id="ARBA00051245"/>
    </source>
</evidence>
<dbReference type="PRINTS" id="PR01823">
    <property type="entry name" value="JANUSKINASE"/>
</dbReference>
<dbReference type="InterPro" id="IPR020635">
    <property type="entry name" value="Tyr_kinase_cat_dom"/>
</dbReference>
<dbReference type="Pfam" id="PF17887">
    <property type="entry name" value="Jak1_Phl"/>
    <property type="match status" value="1"/>
</dbReference>
<dbReference type="PANTHER" id="PTHR45807">
    <property type="entry name" value="TYROSINE-PROTEIN KINASE HOPSCOTCH"/>
    <property type="match status" value="1"/>
</dbReference>
<dbReference type="PROSITE" id="PS50057">
    <property type="entry name" value="FERM_3"/>
    <property type="match status" value="1"/>
</dbReference>
<dbReference type="Proteomes" id="UP000265140">
    <property type="component" value="Chromosome 3"/>
</dbReference>
<dbReference type="GO" id="GO:0019221">
    <property type="term" value="P:cytokine-mediated signaling pathway"/>
    <property type="evidence" value="ECO:0007669"/>
    <property type="project" value="TreeGrafter"/>
</dbReference>
<evidence type="ECO:0000256" key="7">
    <source>
        <dbReference type="ARBA" id="ARBA00022999"/>
    </source>
</evidence>
<dbReference type="InterPro" id="IPR000719">
    <property type="entry name" value="Prot_kinase_dom"/>
</dbReference>
<keyword evidence="2 13" id="KW-0808">Transferase</keyword>
<evidence type="ECO:0000256" key="11">
    <source>
        <dbReference type="PIRSR" id="PIRSR000636-2"/>
    </source>
</evidence>
<keyword evidence="8 13" id="KW-0829">Tyrosine-protein kinase</keyword>
<evidence type="ECO:0000256" key="2">
    <source>
        <dbReference type="ARBA" id="ARBA00022679"/>
    </source>
</evidence>
<feature type="domain" description="FERM" evidence="15">
    <location>
        <begin position="32"/>
        <end position="419"/>
    </location>
</feature>
<dbReference type="PROSITE" id="PS50011">
    <property type="entry name" value="PROTEIN_KINASE_DOM"/>
    <property type="match status" value="2"/>
</dbReference>
<protein>
    <recommendedName>
        <fullName evidence="13">Tyrosine-protein kinase</fullName>
        <ecNumber evidence="13">2.7.10.2</ecNumber>
    </recommendedName>
</protein>
<evidence type="ECO:0000313" key="17">
    <source>
        <dbReference type="Proteomes" id="UP000265140"/>
    </source>
</evidence>
<keyword evidence="3" id="KW-0677">Repeat</keyword>
<keyword evidence="5 13" id="KW-0418">Kinase</keyword>
<dbReference type="InterPro" id="IPR035963">
    <property type="entry name" value="FERM_2"/>
</dbReference>
<keyword evidence="7" id="KW-0727">SH2 domain</keyword>
<dbReference type="InterPro" id="IPR017441">
    <property type="entry name" value="Protein_kinase_ATP_BS"/>
</dbReference>
<dbReference type="Gene3D" id="1.10.510.10">
    <property type="entry name" value="Transferase(Phosphotransferase) domain 1"/>
    <property type="match status" value="2"/>
</dbReference>
<dbReference type="GO" id="GO:0007259">
    <property type="term" value="P:cell surface receptor signaling pathway via JAK-STAT"/>
    <property type="evidence" value="ECO:0007669"/>
    <property type="project" value="TreeGrafter"/>
</dbReference>
<dbReference type="InterPro" id="IPR011009">
    <property type="entry name" value="Kinase-like_dom_sf"/>
</dbReference>
<evidence type="ECO:0000256" key="12">
    <source>
        <dbReference type="PROSITE-ProRule" id="PRU10141"/>
    </source>
</evidence>
<evidence type="ECO:0000259" key="15">
    <source>
        <dbReference type="PROSITE" id="PS50057"/>
    </source>
</evidence>
<dbReference type="EC" id="2.7.10.2" evidence="13"/>
<dbReference type="SUPFAM" id="SSF47031">
    <property type="entry name" value="Second domain of FERM"/>
    <property type="match status" value="1"/>
</dbReference>
<dbReference type="GO" id="GO:0016020">
    <property type="term" value="C:membrane"/>
    <property type="evidence" value="ECO:0007669"/>
    <property type="project" value="InterPro"/>
</dbReference>
<comment type="catalytic activity">
    <reaction evidence="9 13">
        <text>L-tyrosyl-[protein] + ATP = O-phospho-L-tyrosyl-[protein] + ADP + H(+)</text>
        <dbReference type="Rhea" id="RHEA:10596"/>
        <dbReference type="Rhea" id="RHEA-COMP:10136"/>
        <dbReference type="Rhea" id="RHEA-COMP:20101"/>
        <dbReference type="ChEBI" id="CHEBI:15378"/>
        <dbReference type="ChEBI" id="CHEBI:30616"/>
        <dbReference type="ChEBI" id="CHEBI:46858"/>
        <dbReference type="ChEBI" id="CHEBI:61978"/>
        <dbReference type="ChEBI" id="CHEBI:456216"/>
        <dbReference type="EC" id="2.7.10.2"/>
    </reaction>
</comment>
<dbReference type="PANTHER" id="PTHR45807:SF5">
    <property type="entry name" value="TYROSINE-PROTEIN KINASE JAK1"/>
    <property type="match status" value="1"/>
</dbReference>
<dbReference type="GO" id="GO:0005131">
    <property type="term" value="F:growth hormone receptor binding"/>
    <property type="evidence" value="ECO:0007669"/>
    <property type="project" value="TreeGrafter"/>
</dbReference>
<dbReference type="CDD" id="cd14473">
    <property type="entry name" value="FERM_B-lobe"/>
    <property type="match status" value="1"/>
</dbReference>
<dbReference type="GO" id="GO:0004715">
    <property type="term" value="F:non-membrane spanning protein tyrosine kinase activity"/>
    <property type="evidence" value="ECO:0007669"/>
    <property type="project" value="UniProtKB-EC"/>
</dbReference>
<dbReference type="Pfam" id="PF18379">
    <property type="entry name" value="FERM_F1"/>
    <property type="match status" value="1"/>
</dbReference>
<dbReference type="SUPFAM" id="SSF50729">
    <property type="entry name" value="PH domain-like"/>
    <property type="match status" value="1"/>
</dbReference>
<name>A0AAY5JYS6_ESOLU</name>
<comment type="similarity">
    <text evidence="13">Belongs to the protein kinase superfamily. Tyr protein kinase family.</text>
</comment>
<dbReference type="Pfam" id="PF18377">
    <property type="entry name" value="FERM_F2"/>
    <property type="match status" value="1"/>
</dbReference>
<gene>
    <name evidence="16" type="primary">JAK1</name>
</gene>
<reference evidence="16" key="2">
    <citation type="submission" date="2025-08" db="UniProtKB">
        <authorList>
            <consortium name="Ensembl"/>
        </authorList>
    </citation>
    <scope>IDENTIFICATION</scope>
</reference>
<dbReference type="PROSITE" id="PS00109">
    <property type="entry name" value="PROTEIN_KINASE_TYR"/>
    <property type="match status" value="1"/>
</dbReference>
<dbReference type="InterPro" id="IPR019748">
    <property type="entry name" value="FERM_central"/>
</dbReference>
<dbReference type="PROSITE" id="PS00107">
    <property type="entry name" value="PROTEIN_KINASE_ATP"/>
    <property type="match status" value="1"/>
</dbReference>
<dbReference type="SUPFAM" id="SSF56112">
    <property type="entry name" value="Protein kinase-like (PK-like)"/>
    <property type="match status" value="2"/>
</dbReference>
<dbReference type="GO" id="GO:0005524">
    <property type="term" value="F:ATP binding"/>
    <property type="evidence" value="ECO:0007669"/>
    <property type="project" value="UniProtKB-UniRule"/>
</dbReference>
<dbReference type="InterPro" id="IPR016251">
    <property type="entry name" value="Tyr_kinase_non-rcpt_Jak/Tyk2"/>
</dbReference>
<dbReference type="PIRSF" id="PIRSF000636">
    <property type="entry name" value="TyrPK_Jak"/>
    <property type="match status" value="1"/>
</dbReference>
<evidence type="ECO:0000256" key="1">
    <source>
        <dbReference type="ARBA" id="ARBA00022553"/>
    </source>
</evidence>
<evidence type="ECO:0000256" key="4">
    <source>
        <dbReference type="ARBA" id="ARBA00022741"/>
    </source>
</evidence>
<keyword evidence="6 11" id="KW-0067">ATP-binding</keyword>
<feature type="domain" description="Protein kinase" evidence="14">
    <location>
        <begin position="578"/>
        <end position="931"/>
    </location>
</feature>
<accession>A0AAY5JYS6</accession>
<dbReference type="PRINTS" id="PR00109">
    <property type="entry name" value="TYRKINASE"/>
</dbReference>
<evidence type="ECO:0000313" key="16">
    <source>
        <dbReference type="Ensembl" id="ENSELUP00000081606.1"/>
    </source>
</evidence>
<dbReference type="GO" id="GO:0030154">
    <property type="term" value="P:cell differentiation"/>
    <property type="evidence" value="ECO:0007669"/>
    <property type="project" value="TreeGrafter"/>
</dbReference>
<dbReference type="SMART" id="SM00252">
    <property type="entry name" value="SH2"/>
    <property type="match status" value="1"/>
</dbReference>
<sequence length="1240" mass="140986">MPPNSAMEVGRQLLGKMMTRRKGEISVPVIAQGLEVHFYLGDCHQLKFLRGCFTAEELCTEAARKCGISPLCFNLFALCDEGMDLWYPPNHIFKIEESTCLKLHYRMRFYFTNWHGLNECAARVCRHALKGKNGSEPKSEPGGSPLLDASSLKYLFAQSQRDFQKGRAAVRNVENEAEAHNIENECLGMAVLSLSHHAMDKNISIPDLAKQISYKKYIPDNVNQIIDRHNCLTRLRISRVFRRFLSEFNNNTVQSNNISTHDIRVKYLSTLETLTTWFGCEVFEPEVLRVMDSEGEIEGTPLSFKKDQPAQYQVLVSGNTGIKWRRKQQNSAWTAIEKKTSKKNKYKISSKNQPAQDVSSDWKSFSELNEITHINIKGCTVTVHKQDNKKMELSLGFHAEALSFAALIDGYFRLTVDAHHFLCTDVAPPSVVRNLQEGCHGPINMDYTAHKLSQEGGEEGLYVLRWSCIDYDHILLTVACNQVDQTDQRPYRNFKIQVGPGGYDLIGTSLKQPSLKKLMEQLTAQSLRTDRVTLRLQKACPPQPREISNLLLVTKREVEPTCPTQSQLIFHRILKEDIVQEEHLGCGTRTNIYAGTLKIKSDGETDLWGSQKDHEVKVVLKELGSQHRDISMVQTHTHTHPSLTSGSIPFDPLKLTSSCQAFLEMVSMMREVSHQHIALLHGVWVRNQDCKSSLAPPSVLTFKLSPDLSLMTEPSVLLACCSYCLSGPSFPLALCASTDILVEEHVRLGPLDVFMRQHRLQLSTSWKFEVAQQLTSALSYLEDKKLVHGYISAKNILVERAGLDGKTGPFIKLSGPVTPIYALNRQECVERIPWIAPECLEEDPALSVAVDKWGFGATLWEICYEGEVPLKDKKLIEKEMFYSAQCSLVTPDCPQLAELIKKCMAFDPKRRPFFRAIVRDLTGVAEQNPDILPRGSPANEEDPTVFETRFLRKIKDLGEGHFGKVELCRYDPCGDGRGELVAVKSLKPESRGQLGCHLRREVDTMRELYHQNIVKYKGVCSEEGGRTTKLIMEYLPAGSLKEYLPRRRDQTDLRRLLHYALQICQGMDYLGSHRFIHRDLAARNVLVENESTVKIGDFGLTKSMKEDKSYYTVKEVTDSPVFWYAPECLLDCKFYTASDVWSFGVTLYELMTYCETSSSPTTVFLEMLRPTQGQMTLTRLVEMLRAGRRLPCPSHCPESVYSLMRRCWEIDQENRIQFKELVTELEELLFDRHRGDGLFH</sequence>
<reference evidence="16 17" key="1">
    <citation type="submission" date="2020-02" db="EMBL/GenBank/DDBJ databases">
        <title>Esox lucius (northern pike) genome, fEsoLuc1, primary haplotype.</title>
        <authorList>
            <person name="Myers G."/>
            <person name="Karagic N."/>
            <person name="Meyer A."/>
            <person name="Pippel M."/>
            <person name="Reichard M."/>
            <person name="Winkler S."/>
            <person name="Tracey A."/>
            <person name="Sims Y."/>
            <person name="Howe K."/>
            <person name="Rhie A."/>
            <person name="Formenti G."/>
            <person name="Durbin R."/>
            <person name="Fedrigo O."/>
            <person name="Jarvis E.D."/>
        </authorList>
    </citation>
    <scope>NUCLEOTIDE SEQUENCE [LARGE SCALE GENOMIC DNA]</scope>
</reference>
<proteinExistence type="inferred from homology"/>